<sequence length="118" mass="13202">MTANCTATDKEAGQAELLTACKALLHLPANELLHRNGNDNLHKLRSPAHFWQRVHDHHFVCVLAIERLGDGDGDGHGVSHGNAHGDDDRDRDCSALLWFRIVNREHLRQREHGYLASG</sequence>
<proteinExistence type="predicted"/>
<accession>A0A5K1JVC8</accession>
<protein>
    <submittedName>
        <fullName evidence="1">BZIP domain-containing protein</fullName>
    </submittedName>
</protein>
<dbReference type="AlphaFoldDB" id="A0A5K1JVC8"/>
<dbReference type="EMBL" id="LR725227">
    <property type="protein sequence ID" value="VWO95935.1"/>
    <property type="molecule type" value="Genomic_DNA"/>
</dbReference>
<name>A0A5K1JVC8_9APHY</name>
<evidence type="ECO:0000313" key="1">
    <source>
        <dbReference type="EMBL" id="VWO95935.1"/>
    </source>
</evidence>
<gene>
    <name evidence="1" type="primary">I1RD66</name>
</gene>
<organism evidence="1">
    <name type="scientific">Ganoderma boninense</name>
    <dbReference type="NCBI Taxonomy" id="34458"/>
    <lineage>
        <taxon>Eukaryota</taxon>
        <taxon>Fungi</taxon>
        <taxon>Dikarya</taxon>
        <taxon>Basidiomycota</taxon>
        <taxon>Agaricomycotina</taxon>
        <taxon>Agaricomycetes</taxon>
        <taxon>Polyporales</taxon>
        <taxon>Polyporaceae</taxon>
        <taxon>Ganoderma</taxon>
    </lineage>
</organism>
<reference evidence="1" key="1">
    <citation type="submission" date="2019-10" db="EMBL/GenBank/DDBJ databases">
        <authorList>
            <person name="Nor Muhammad N."/>
        </authorList>
    </citation>
    <scope>NUCLEOTIDE SEQUENCE</scope>
</reference>